<evidence type="ECO:0000313" key="2">
    <source>
        <dbReference type="EMBL" id="MDQ0337090.1"/>
    </source>
</evidence>
<evidence type="ECO:0000313" key="4">
    <source>
        <dbReference type="Proteomes" id="UP001231587"/>
    </source>
</evidence>
<protein>
    <submittedName>
        <fullName evidence="1">Uncharacterized protein</fullName>
    </submittedName>
</protein>
<dbReference type="EMBL" id="JAGGJQ010000012">
    <property type="protein sequence ID" value="MBP1841517.1"/>
    <property type="molecule type" value="Genomic_DNA"/>
</dbReference>
<name>A0A9X1CCV3_9FLAO</name>
<comment type="caution">
    <text evidence="1">The sequence shown here is derived from an EMBL/GenBank/DDBJ whole genome shotgun (WGS) entry which is preliminary data.</text>
</comment>
<accession>A0A9X1CCV3</accession>
<proteinExistence type="predicted"/>
<keyword evidence="4" id="KW-1185">Reference proteome</keyword>
<dbReference type="EMBL" id="JAUSUU010000013">
    <property type="protein sequence ID" value="MDQ0337090.1"/>
    <property type="molecule type" value="Genomic_DNA"/>
</dbReference>
<dbReference type="AlphaFoldDB" id="A0A9X1CCV3"/>
<reference evidence="1" key="1">
    <citation type="submission" date="2021-03" db="EMBL/GenBank/DDBJ databases">
        <title>Genomic Encyclopedia of Type Strains, Phase IV (KMG-IV): sequencing the most valuable type-strain genomes for metagenomic binning, comparative biology and taxonomic classification.</title>
        <authorList>
            <person name="Goeker M."/>
        </authorList>
    </citation>
    <scope>NUCLEOTIDE SEQUENCE</scope>
    <source>
        <strain evidence="1">DSM 15523</strain>
        <strain evidence="2 4">DSM 16476</strain>
    </source>
</reference>
<sequence>MFDLQVFMDNFLCCGLRSFAVGVDNDKLNN</sequence>
<dbReference type="Proteomes" id="UP001231587">
    <property type="component" value="Unassembled WGS sequence"/>
</dbReference>
<gene>
    <name evidence="1" type="ORF">J2Z56_003454</name>
    <name evidence="2" type="ORF">J2Z57_003551</name>
</gene>
<evidence type="ECO:0000313" key="1">
    <source>
        <dbReference type="EMBL" id="MBP1841517.1"/>
    </source>
</evidence>
<organism evidence="1 3">
    <name type="scientific">Formosa algae</name>
    <dbReference type="NCBI Taxonomy" id="225843"/>
    <lineage>
        <taxon>Bacteria</taxon>
        <taxon>Pseudomonadati</taxon>
        <taxon>Bacteroidota</taxon>
        <taxon>Flavobacteriia</taxon>
        <taxon>Flavobacteriales</taxon>
        <taxon>Flavobacteriaceae</taxon>
        <taxon>Formosa</taxon>
    </lineage>
</organism>
<dbReference type="Proteomes" id="UP001138672">
    <property type="component" value="Unassembled WGS sequence"/>
</dbReference>
<evidence type="ECO:0000313" key="3">
    <source>
        <dbReference type="Proteomes" id="UP001138672"/>
    </source>
</evidence>